<protein>
    <submittedName>
        <fullName evidence="2">CubicO group peptidase, beta-lactamase class C family</fullName>
    </submittedName>
</protein>
<feature type="domain" description="Beta-lactamase-related" evidence="1">
    <location>
        <begin position="71"/>
        <end position="397"/>
    </location>
</feature>
<proteinExistence type="predicted"/>
<accession>A0A1G4RI35</accession>
<dbReference type="STRING" id="260084.SAMN02927928_1964"/>
<sequence length="419" mass="44763">MTEPAPRALLMRRDVLTGIGTGLTGGALTLWAGATLLPKAAVHLPDRSLPHAEPVAPPPPPPLLNWPSLDALAGSMIERHVTPGLSLSVMKAGVMLYSAGFGNAQFAPKHPVDAGTGFRIASISKQFTAAAILLLMEEGKLSLGDPLARFLPDFPRADLMTLRELLSHTSGLDDYLSGRHAEMLTTAQTHDYTQTGLLEAIKGADPLFRCPPGMKWVYSNTGFALLGIVVERLSGLPLAEFCRQRLFGPAGMTRTAIDPLSVGDPDICEGHRANRSLRDGFGQVWPVSASFAGGSGGLRSTSADLCRWHSALMTGKILKTESLTEMLTPVRLKDGAFALDRESTHSPGYGLGMRLGLIDGQPFFTHSGRINGFTGQLLSLPVEQLTVAMLYNCDGANDGSFFPSHSALREEAVRLGRMA</sequence>
<dbReference type="InterPro" id="IPR001466">
    <property type="entry name" value="Beta-lactam-related"/>
</dbReference>
<dbReference type="AlphaFoldDB" id="A0A1G4RI35"/>
<organism evidence="2 3">
    <name type="scientific">Asticcacaulis taihuensis</name>
    <dbReference type="NCBI Taxonomy" id="260084"/>
    <lineage>
        <taxon>Bacteria</taxon>
        <taxon>Pseudomonadati</taxon>
        <taxon>Pseudomonadota</taxon>
        <taxon>Alphaproteobacteria</taxon>
        <taxon>Caulobacterales</taxon>
        <taxon>Caulobacteraceae</taxon>
        <taxon>Asticcacaulis</taxon>
    </lineage>
</organism>
<reference evidence="3" key="1">
    <citation type="submission" date="2016-10" db="EMBL/GenBank/DDBJ databases">
        <authorList>
            <person name="Varghese N."/>
            <person name="Submissions S."/>
        </authorList>
    </citation>
    <scope>NUCLEOTIDE SEQUENCE [LARGE SCALE GENOMIC DNA]</scope>
    <source>
        <strain evidence="3">CGMCC 1.3431</strain>
    </source>
</reference>
<dbReference type="Gene3D" id="3.40.710.10">
    <property type="entry name" value="DD-peptidase/beta-lactamase superfamily"/>
    <property type="match status" value="1"/>
</dbReference>
<dbReference type="InterPro" id="IPR050491">
    <property type="entry name" value="AmpC-like"/>
</dbReference>
<gene>
    <name evidence="2" type="ORF">SAMN02927928_1964</name>
</gene>
<dbReference type="PANTHER" id="PTHR46825">
    <property type="entry name" value="D-ALANYL-D-ALANINE-CARBOXYPEPTIDASE/ENDOPEPTIDASE AMPH"/>
    <property type="match status" value="1"/>
</dbReference>
<dbReference type="Proteomes" id="UP000199150">
    <property type="component" value="Unassembled WGS sequence"/>
</dbReference>
<evidence type="ECO:0000259" key="1">
    <source>
        <dbReference type="Pfam" id="PF00144"/>
    </source>
</evidence>
<dbReference type="PANTHER" id="PTHR46825:SF9">
    <property type="entry name" value="BETA-LACTAMASE-RELATED DOMAIN-CONTAINING PROTEIN"/>
    <property type="match status" value="1"/>
</dbReference>
<evidence type="ECO:0000313" key="3">
    <source>
        <dbReference type="Proteomes" id="UP000199150"/>
    </source>
</evidence>
<name>A0A1G4RI35_9CAUL</name>
<evidence type="ECO:0000313" key="2">
    <source>
        <dbReference type="EMBL" id="SCW56623.1"/>
    </source>
</evidence>
<dbReference type="EMBL" id="FMTS01000002">
    <property type="protein sequence ID" value="SCW56623.1"/>
    <property type="molecule type" value="Genomic_DNA"/>
</dbReference>
<dbReference type="InterPro" id="IPR012338">
    <property type="entry name" value="Beta-lactam/transpept-like"/>
</dbReference>
<keyword evidence="3" id="KW-1185">Reference proteome</keyword>
<dbReference type="RefSeq" id="WP_245678947.1">
    <property type="nucleotide sequence ID" value="NZ_CBCRYE010000006.1"/>
</dbReference>
<dbReference type="Pfam" id="PF00144">
    <property type="entry name" value="Beta-lactamase"/>
    <property type="match status" value="1"/>
</dbReference>
<dbReference type="SUPFAM" id="SSF56601">
    <property type="entry name" value="beta-lactamase/transpeptidase-like"/>
    <property type="match status" value="1"/>
</dbReference>